<sequence length="51" mass="5167">MTNPDTPPEATKGGLQGATFPDLYAKHCYRDNVTPTFGPTGLAAGAISGSA</sequence>
<reference evidence="1 2" key="1">
    <citation type="submission" date="2013-05" db="EMBL/GenBank/DDBJ databases">
        <title>Draft genome sequence of Rubidibacter lacunae KORDI 51-2.</title>
        <authorList>
            <person name="Choi D.H."/>
            <person name="Noh J.H."/>
            <person name="Kwon K.-K."/>
            <person name="Lee J.-H."/>
            <person name="Ryu J.-Y."/>
        </authorList>
    </citation>
    <scope>NUCLEOTIDE SEQUENCE [LARGE SCALE GENOMIC DNA]</scope>
    <source>
        <strain evidence="1 2">KORDI 51-2</strain>
    </source>
</reference>
<dbReference type="AlphaFoldDB" id="U5DPC0"/>
<keyword evidence="2" id="KW-1185">Reference proteome</keyword>
<evidence type="ECO:0000313" key="2">
    <source>
        <dbReference type="Proteomes" id="UP000016960"/>
    </source>
</evidence>
<dbReference type="InParanoid" id="U5DPC0"/>
<gene>
    <name evidence="1" type="ORF">KR51_00007610</name>
</gene>
<name>U5DPC0_9CHRO</name>
<proteinExistence type="predicted"/>
<comment type="caution">
    <text evidence="1">The sequence shown here is derived from an EMBL/GenBank/DDBJ whole genome shotgun (WGS) entry which is preliminary data.</text>
</comment>
<protein>
    <submittedName>
        <fullName evidence="1">Uncharacterized protein</fullName>
    </submittedName>
</protein>
<accession>U5DPC0</accession>
<organism evidence="1 2">
    <name type="scientific">Rubidibacter lacunae KORDI 51-2</name>
    <dbReference type="NCBI Taxonomy" id="582515"/>
    <lineage>
        <taxon>Bacteria</taxon>
        <taxon>Bacillati</taxon>
        <taxon>Cyanobacteriota</taxon>
        <taxon>Cyanophyceae</taxon>
        <taxon>Oscillatoriophycideae</taxon>
        <taxon>Chroococcales</taxon>
        <taxon>Aphanothecaceae</taxon>
        <taxon>Rubidibacter</taxon>
    </lineage>
</organism>
<evidence type="ECO:0000313" key="1">
    <source>
        <dbReference type="EMBL" id="ERN42454.1"/>
    </source>
</evidence>
<dbReference type="EMBL" id="ASSJ01000017">
    <property type="protein sequence ID" value="ERN42454.1"/>
    <property type="molecule type" value="Genomic_DNA"/>
</dbReference>
<dbReference type="Proteomes" id="UP000016960">
    <property type="component" value="Unassembled WGS sequence"/>
</dbReference>